<reference evidence="10 11" key="1">
    <citation type="journal article" date="2024" name="Front. Microbiol.">
        <title>Novel thermophilic genera Geochorda gen. nov. and Carboxydochorda gen. nov. from the deep terrestrial subsurface reveal the ecophysiological diversity in the class Limnochordia.</title>
        <authorList>
            <person name="Karnachuk O.V."/>
            <person name="Lukina A.P."/>
            <person name="Avakyan M.R."/>
            <person name="Kadnikov V.V."/>
            <person name="Begmatov S."/>
            <person name="Beletsky A.V."/>
            <person name="Vlasova K.G."/>
            <person name="Novikov A.A."/>
            <person name="Shcherbakova V.A."/>
            <person name="Mardanov A.V."/>
            <person name="Ravin N.V."/>
        </authorList>
    </citation>
    <scope>NUCLEOTIDE SEQUENCE [LARGE SCALE GENOMIC DNA]</scope>
    <source>
        <strain evidence="10 11">L945</strain>
    </source>
</reference>
<evidence type="ECO:0000256" key="4">
    <source>
        <dbReference type="ARBA" id="ARBA00022475"/>
    </source>
</evidence>
<evidence type="ECO:0000256" key="8">
    <source>
        <dbReference type="RuleBase" id="RU363032"/>
    </source>
</evidence>
<evidence type="ECO:0000256" key="6">
    <source>
        <dbReference type="ARBA" id="ARBA00022989"/>
    </source>
</evidence>
<dbReference type="PROSITE" id="PS50928">
    <property type="entry name" value="ABC_TM1"/>
    <property type="match status" value="1"/>
</dbReference>
<evidence type="ECO:0000259" key="9">
    <source>
        <dbReference type="PROSITE" id="PS50928"/>
    </source>
</evidence>
<feature type="domain" description="ABC transmembrane type-1" evidence="9">
    <location>
        <begin position="52"/>
        <end position="259"/>
    </location>
</feature>
<keyword evidence="6 8" id="KW-1133">Transmembrane helix</keyword>
<gene>
    <name evidence="10" type="ORF">U7230_00695</name>
</gene>
<evidence type="ECO:0000256" key="5">
    <source>
        <dbReference type="ARBA" id="ARBA00022692"/>
    </source>
</evidence>
<feature type="transmembrane region" description="Helical" evidence="8">
    <location>
        <begin position="194"/>
        <end position="218"/>
    </location>
</feature>
<keyword evidence="5 8" id="KW-0812">Transmembrane</keyword>
<evidence type="ECO:0000256" key="3">
    <source>
        <dbReference type="ARBA" id="ARBA00022448"/>
    </source>
</evidence>
<protein>
    <submittedName>
        <fullName evidence="10">ABC transporter permease</fullName>
    </submittedName>
</protein>
<evidence type="ECO:0000256" key="2">
    <source>
        <dbReference type="ARBA" id="ARBA00007069"/>
    </source>
</evidence>
<comment type="similarity">
    <text evidence="2">Belongs to the binding-protein-dependent transport system permease family. CysTW subfamily.</text>
</comment>
<keyword evidence="4" id="KW-1003">Cell membrane</keyword>
<feature type="transmembrane region" description="Helical" evidence="8">
    <location>
        <begin position="133"/>
        <end position="157"/>
    </location>
</feature>
<dbReference type="InterPro" id="IPR035906">
    <property type="entry name" value="MetI-like_sf"/>
</dbReference>
<feature type="transmembrane region" description="Helical" evidence="8">
    <location>
        <begin position="238"/>
        <end position="259"/>
    </location>
</feature>
<evidence type="ECO:0000313" key="10">
    <source>
        <dbReference type="EMBL" id="WRP17570.1"/>
    </source>
</evidence>
<dbReference type="PANTHER" id="PTHR42929">
    <property type="entry name" value="INNER MEMBRANE ABC TRANSPORTER PERMEASE PROTEIN YDCU-RELATED-RELATED"/>
    <property type="match status" value="1"/>
</dbReference>
<sequence length="273" mass="29114">MWLVAPALTFLGLFFLIPLALVLGGSFYEPGTGLTWAAYGKVVGDPVAQRAFWRTLRVAGVVTLLAVLLCYPAAYAASRVTSPARRTLLVSLVILPLMTSPVARTYAWLVVMGRYGLINESLRALQLASRPVPILYTETAVVVGLLQLFSPLMMLALMSAFENVPREVVLAARSLGASEWQLFRRVLVPLTAEGLVVGGTLVFTGSVTAYVTPAVLGGPRQLLLSTLLYQKASVTLDWQAATVIAVIMLATTLAASTILRRGATASAARGRPA</sequence>
<dbReference type="Proteomes" id="UP001332192">
    <property type="component" value="Chromosome"/>
</dbReference>
<dbReference type="InterPro" id="IPR000515">
    <property type="entry name" value="MetI-like"/>
</dbReference>
<evidence type="ECO:0000256" key="7">
    <source>
        <dbReference type="ARBA" id="ARBA00023136"/>
    </source>
</evidence>
<feature type="transmembrane region" description="Helical" evidence="8">
    <location>
        <begin position="88"/>
        <end position="113"/>
    </location>
</feature>
<dbReference type="Gene3D" id="1.10.3720.10">
    <property type="entry name" value="MetI-like"/>
    <property type="match status" value="1"/>
</dbReference>
<dbReference type="SUPFAM" id="SSF161098">
    <property type="entry name" value="MetI-like"/>
    <property type="match status" value="1"/>
</dbReference>
<keyword evidence="11" id="KW-1185">Reference proteome</keyword>
<dbReference type="Pfam" id="PF00528">
    <property type="entry name" value="BPD_transp_1"/>
    <property type="match status" value="1"/>
</dbReference>
<dbReference type="RefSeq" id="WP_324716840.1">
    <property type="nucleotide sequence ID" value="NZ_CP141615.1"/>
</dbReference>
<evidence type="ECO:0000313" key="11">
    <source>
        <dbReference type="Proteomes" id="UP001332192"/>
    </source>
</evidence>
<dbReference type="PANTHER" id="PTHR42929:SF5">
    <property type="entry name" value="ABC TRANSPORTER PERMEASE PROTEIN"/>
    <property type="match status" value="1"/>
</dbReference>
<keyword evidence="3 8" id="KW-0813">Transport</keyword>
<organism evidence="10 11">
    <name type="scientific">Carboxydichorda subterranea</name>
    <dbReference type="NCBI Taxonomy" id="3109565"/>
    <lineage>
        <taxon>Bacteria</taxon>
        <taxon>Bacillati</taxon>
        <taxon>Bacillota</taxon>
        <taxon>Limnochordia</taxon>
        <taxon>Limnochordales</taxon>
        <taxon>Geochordaceae</taxon>
        <taxon>Carboxydichorda</taxon>
    </lineage>
</organism>
<name>A0ABZ1BYG5_9FIRM</name>
<accession>A0ABZ1BYG5</accession>
<evidence type="ECO:0000256" key="1">
    <source>
        <dbReference type="ARBA" id="ARBA00004651"/>
    </source>
</evidence>
<comment type="subcellular location">
    <subcellularLocation>
        <location evidence="1 8">Cell membrane</location>
        <topology evidence="1 8">Multi-pass membrane protein</topology>
    </subcellularLocation>
</comment>
<keyword evidence="7 8" id="KW-0472">Membrane</keyword>
<proteinExistence type="inferred from homology"/>
<dbReference type="EMBL" id="CP141615">
    <property type="protein sequence ID" value="WRP17570.1"/>
    <property type="molecule type" value="Genomic_DNA"/>
</dbReference>
<dbReference type="CDD" id="cd06261">
    <property type="entry name" value="TM_PBP2"/>
    <property type="match status" value="1"/>
</dbReference>
<feature type="transmembrane region" description="Helical" evidence="8">
    <location>
        <begin position="56"/>
        <end position="76"/>
    </location>
</feature>